<dbReference type="Proteomes" id="UP000002431">
    <property type="component" value="Chromosome"/>
</dbReference>
<accession>Q1J0D0</accession>
<dbReference type="Pfam" id="PF00356">
    <property type="entry name" value="LacI"/>
    <property type="match status" value="1"/>
</dbReference>
<dbReference type="PROSITE" id="PS50932">
    <property type="entry name" value="HTH_LACI_2"/>
    <property type="match status" value="1"/>
</dbReference>
<dbReference type="eggNOG" id="COG1609">
    <property type="taxonomic scope" value="Bacteria"/>
</dbReference>
<dbReference type="InterPro" id="IPR046335">
    <property type="entry name" value="LacI/GalR-like_sensor"/>
</dbReference>
<keyword evidence="1" id="KW-0805">Transcription regulation</keyword>
<dbReference type="GO" id="GO:0000976">
    <property type="term" value="F:transcription cis-regulatory region binding"/>
    <property type="evidence" value="ECO:0007669"/>
    <property type="project" value="TreeGrafter"/>
</dbReference>
<keyword evidence="3" id="KW-0804">Transcription</keyword>
<dbReference type="AlphaFoldDB" id="Q1J0D0"/>
<reference evidence="5" key="1">
    <citation type="submission" date="2006-04" db="EMBL/GenBank/DDBJ databases">
        <title>Complete sequence of chromosome of Deinococcus geothermalis DSM 11300.</title>
        <authorList>
            <consortium name="US DOE Joint Genome Institute"/>
            <person name="Copeland A."/>
            <person name="Lucas S."/>
            <person name="Lapidus A."/>
            <person name="Barry K."/>
            <person name="Detter J.C."/>
            <person name="Glavina del Rio T."/>
            <person name="Hammon N."/>
            <person name="Israni S."/>
            <person name="Dalin E."/>
            <person name="Tice H."/>
            <person name="Pitluck S."/>
            <person name="Brettin T."/>
            <person name="Bruce D."/>
            <person name="Han C."/>
            <person name="Tapia R."/>
            <person name="Saunders E."/>
            <person name="Gilna P."/>
            <person name="Schmutz J."/>
            <person name="Larimer F."/>
            <person name="Land M."/>
            <person name="Hauser L."/>
            <person name="Kyrpides N."/>
            <person name="Kim E."/>
            <person name="Daly M.J."/>
            <person name="Fredrickson J.K."/>
            <person name="Makarova K.S."/>
            <person name="Gaidamakova E.K."/>
            <person name="Zhai M."/>
            <person name="Richardson P."/>
        </authorList>
    </citation>
    <scope>NUCLEOTIDE SEQUENCE</scope>
    <source>
        <strain evidence="5">DSM 11300</strain>
    </source>
</reference>
<dbReference type="Gene3D" id="1.10.260.40">
    <property type="entry name" value="lambda repressor-like DNA-binding domains"/>
    <property type="match status" value="1"/>
</dbReference>
<evidence type="ECO:0000256" key="1">
    <source>
        <dbReference type="ARBA" id="ARBA00023015"/>
    </source>
</evidence>
<dbReference type="SUPFAM" id="SSF47413">
    <property type="entry name" value="lambda repressor-like DNA-binding domains"/>
    <property type="match status" value="1"/>
</dbReference>
<feature type="domain" description="HTH lacI-type" evidence="4">
    <location>
        <begin position="8"/>
        <end position="62"/>
    </location>
</feature>
<dbReference type="InterPro" id="IPR000843">
    <property type="entry name" value="HTH_LacI"/>
</dbReference>
<dbReference type="KEGG" id="dge:Dgeo_0752"/>
<protein>
    <submittedName>
        <fullName evidence="5">Transcriptional regulator, LacI family</fullName>
    </submittedName>
</protein>
<dbReference type="PANTHER" id="PTHR30146:SF109">
    <property type="entry name" value="HTH-TYPE TRANSCRIPTIONAL REGULATOR GALS"/>
    <property type="match status" value="1"/>
</dbReference>
<dbReference type="RefSeq" id="WP_011529895.1">
    <property type="nucleotide sequence ID" value="NC_008025.1"/>
</dbReference>
<dbReference type="Pfam" id="PF13377">
    <property type="entry name" value="Peripla_BP_3"/>
    <property type="match status" value="1"/>
</dbReference>
<evidence type="ECO:0000256" key="3">
    <source>
        <dbReference type="ARBA" id="ARBA00023163"/>
    </source>
</evidence>
<dbReference type="HOGENOM" id="CLU_037628_6_0_0"/>
<dbReference type="Gene3D" id="3.40.50.2300">
    <property type="match status" value="2"/>
</dbReference>
<proteinExistence type="predicted"/>
<keyword evidence="6" id="KW-1185">Reference proteome</keyword>
<gene>
    <name evidence="5" type="ordered locus">Dgeo_0752</name>
</gene>
<dbReference type="PROSITE" id="PS00356">
    <property type="entry name" value="HTH_LACI_1"/>
    <property type="match status" value="1"/>
</dbReference>
<dbReference type="PRINTS" id="PR00036">
    <property type="entry name" value="HTHLACI"/>
</dbReference>
<dbReference type="SMART" id="SM00354">
    <property type="entry name" value="HTH_LACI"/>
    <property type="match status" value="1"/>
</dbReference>
<dbReference type="CDD" id="cd06267">
    <property type="entry name" value="PBP1_LacI_sugar_binding-like"/>
    <property type="match status" value="1"/>
</dbReference>
<dbReference type="EMBL" id="CP000359">
    <property type="protein sequence ID" value="ABF45054.1"/>
    <property type="molecule type" value="Genomic_DNA"/>
</dbReference>
<evidence type="ECO:0000256" key="2">
    <source>
        <dbReference type="ARBA" id="ARBA00023125"/>
    </source>
</evidence>
<dbReference type="CDD" id="cd01392">
    <property type="entry name" value="HTH_LacI"/>
    <property type="match status" value="1"/>
</dbReference>
<name>Q1J0D0_DEIGD</name>
<evidence type="ECO:0000313" key="5">
    <source>
        <dbReference type="EMBL" id="ABF45054.1"/>
    </source>
</evidence>
<dbReference type="GO" id="GO:0003700">
    <property type="term" value="F:DNA-binding transcription factor activity"/>
    <property type="evidence" value="ECO:0007669"/>
    <property type="project" value="TreeGrafter"/>
</dbReference>
<evidence type="ECO:0000313" key="6">
    <source>
        <dbReference type="Proteomes" id="UP000002431"/>
    </source>
</evidence>
<organism evidence="5 6">
    <name type="scientific">Deinococcus geothermalis (strain DSM 11300 / CIP 105573 / AG-3a)</name>
    <dbReference type="NCBI Taxonomy" id="319795"/>
    <lineage>
        <taxon>Bacteria</taxon>
        <taxon>Thermotogati</taxon>
        <taxon>Deinococcota</taxon>
        <taxon>Deinococci</taxon>
        <taxon>Deinococcales</taxon>
        <taxon>Deinococcaceae</taxon>
        <taxon>Deinococcus</taxon>
    </lineage>
</organism>
<dbReference type="SUPFAM" id="SSF53822">
    <property type="entry name" value="Periplasmic binding protein-like I"/>
    <property type="match status" value="1"/>
</dbReference>
<sequence length="331" mass="35218">MIKAQPRPTIDDIARASGVSKGTVSRVINGHPTVAAATRERVQAVMEQLGYTPDPAARHLSWRKGQTLGLSLDRDDPMLSPYHVLFRRALEQHTGPQGVQLVDLRADLTQLTRLPSAVLVLHAVDGDSRLAYLQQQGVPAVLIGHQPGAFWVAPDDVRGAALAARTLTDAGHRRLAYLGVGPSQVAQDRQRGFEQAARQAGAEVVPIPADFTVLGGYRAMRRAWEEGTRFSGFFAQSDESAVGAIAALEDLGVRVPEDVSAVGFDGLPELPLPYPLTTVAQDIPRIAATALQLMQEAIAGQEPRGEFVPVTLLPGATVSRPSGAPLPGGPV</sequence>
<keyword evidence="2" id="KW-0238">DNA-binding</keyword>
<dbReference type="STRING" id="319795.Dgeo_0752"/>
<dbReference type="InterPro" id="IPR010982">
    <property type="entry name" value="Lambda_DNA-bd_dom_sf"/>
</dbReference>
<dbReference type="PANTHER" id="PTHR30146">
    <property type="entry name" value="LACI-RELATED TRANSCRIPTIONAL REPRESSOR"/>
    <property type="match status" value="1"/>
</dbReference>
<dbReference type="InterPro" id="IPR028082">
    <property type="entry name" value="Peripla_BP_I"/>
</dbReference>
<evidence type="ECO:0000259" key="4">
    <source>
        <dbReference type="PROSITE" id="PS50932"/>
    </source>
</evidence>